<sequence length="121" mass="14046">MEEEGLFRIAGSASKVRRMRMSFDACCLTLPTALEYRDPHVIAGALKMYLRELPEPLMTRSLYDEWMTAARSQTSQEARLQALKQVVDKLPQANYDNLQYLIKFLSALSRNQEVNRCHHRI</sequence>
<dbReference type="InterPro" id="IPR000198">
    <property type="entry name" value="RhoGAP_dom"/>
</dbReference>
<reference evidence="3" key="1">
    <citation type="journal article" date="2023" name="IScience">
        <title>Live-bearing cockroach genome reveals convergent evolutionary mechanisms linked to viviparity in insects and beyond.</title>
        <authorList>
            <person name="Fouks B."/>
            <person name="Harrison M.C."/>
            <person name="Mikhailova A.A."/>
            <person name="Marchal E."/>
            <person name="English S."/>
            <person name="Carruthers M."/>
            <person name="Jennings E.C."/>
            <person name="Chiamaka E.L."/>
            <person name="Frigard R.A."/>
            <person name="Pippel M."/>
            <person name="Attardo G.M."/>
            <person name="Benoit J.B."/>
            <person name="Bornberg-Bauer E."/>
            <person name="Tobe S.S."/>
        </authorList>
    </citation>
    <scope>NUCLEOTIDE SEQUENCE</scope>
    <source>
        <strain evidence="3">Stay&amp;Tobe</strain>
    </source>
</reference>
<dbReference type="Gene3D" id="1.10.555.10">
    <property type="entry name" value="Rho GTPase activation protein"/>
    <property type="match status" value="1"/>
</dbReference>
<name>A0AAD8ACH0_DIPPU</name>
<dbReference type="PANTHER" id="PTHR14130:SF14">
    <property type="entry name" value="RHO GTPASE-ACTIVATING PROTEIN 92B"/>
    <property type="match status" value="1"/>
</dbReference>
<gene>
    <name evidence="3" type="ORF">L9F63_012468</name>
</gene>
<dbReference type="EMBL" id="JASPKZ010001983">
    <property type="protein sequence ID" value="KAJ9596526.1"/>
    <property type="molecule type" value="Genomic_DNA"/>
</dbReference>
<dbReference type="SUPFAM" id="SSF48350">
    <property type="entry name" value="GTPase activation domain, GAP"/>
    <property type="match status" value="1"/>
</dbReference>
<dbReference type="PROSITE" id="PS50238">
    <property type="entry name" value="RHOGAP"/>
    <property type="match status" value="1"/>
</dbReference>
<dbReference type="AlphaFoldDB" id="A0AAD8ACH0"/>
<feature type="domain" description="Rho-GAP" evidence="2">
    <location>
        <begin position="1"/>
        <end position="121"/>
    </location>
</feature>
<dbReference type="SMART" id="SM00324">
    <property type="entry name" value="RhoGAP"/>
    <property type="match status" value="1"/>
</dbReference>
<evidence type="ECO:0000256" key="1">
    <source>
        <dbReference type="ARBA" id="ARBA00022468"/>
    </source>
</evidence>
<dbReference type="GO" id="GO:0005096">
    <property type="term" value="F:GTPase activator activity"/>
    <property type="evidence" value="ECO:0007669"/>
    <property type="project" value="UniProtKB-KW"/>
</dbReference>
<reference evidence="3" key="2">
    <citation type="submission" date="2023-05" db="EMBL/GenBank/DDBJ databases">
        <authorList>
            <person name="Fouks B."/>
        </authorList>
    </citation>
    <scope>NUCLEOTIDE SEQUENCE</scope>
    <source>
        <strain evidence="3">Stay&amp;Tobe</strain>
        <tissue evidence="3">Testes</tissue>
    </source>
</reference>
<dbReference type="Proteomes" id="UP001233999">
    <property type="component" value="Unassembled WGS sequence"/>
</dbReference>
<dbReference type="GO" id="GO:0007165">
    <property type="term" value="P:signal transduction"/>
    <property type="evidence" value="ECO:0007669"/>
    <property type="project" value="InterPro"/>
</dbReference>
<evidence type="ECO:0000259" key="2">
    <source>
        <dbReference type="PROSITE" id="PS50238"/>
    </source>
</evidence>
<dbReference type="GO" id="GO:0035020">
    <property type="term" value="P:regulation of Rac protein signal transduction"/>
    <property type="evidence" value="ECO:0007669"/>
    <property type="project" value="TreeGrafter"/>
</dbReference>
<proteinExistence type="predicted"/>
<comment type="caution">
    <text evidence="3">The sequence shown here is derived from an EMBL/GenBank/DDBJ whole genome shotgun (WGS) entry which is preliminary data.</text>
</comment>
<dbReference type="InterPro" id="IPR047165">
    <property type="entry name" value="RHG17/44/SH3BP1-like"/>
</dbReference>
<evidence type="ECO:0000313" key="4">
    <source>
        <dbReference type="Proteomes" id="UP001233999"/>
    </source>
</evidence>
<keyword evidence="4" id="KW-1185">Reference proteome</keyword>
<accession>A0AAD8ACH0</accession>
<keyword evidence="1" id="KW-0343">GTPase activation</keyword>
<evidence type="ECO:0000313" key="3">
    <source>
        <dbReference type="EMBL" id="KAJ9596526.1"/>
    </source>
</evidence>
<organism evidence="3 4">
    <name type="scientific">Diploptera punctata</name>
    <name type="common">Pacific beetle cockroach</name>
    <dbReference type="NCBI Taxonomy" id="6984"/>
    <lineage>
        <taxon>Eukaryota</taxon>
        <taxon>Metazoa</taxon>
        <taxon>Ecdysozoa</taxon>
        <taxon>Arthropoda</taxon>
        <taxon>Hexapoda</taxon>
        <taxon>Insecta</taxon>
        <taxon>Pterygota</taxon>
        <taxon>Neoptera</taxon>
        <taxon>Polyneoptera</taxon>
        <taxon>Dictyoptera</taxon>
        <taxon>Blattodea</taxon>
        <taxon>Blaberoidea</taxon>
        <taxon>Blaberidae</taxon>
        <taxon>Diplopterinae</taxon>
        <taxon>Diploptera</taxon>
    </lineage>
</organism>
<dbReference type="GO" id="GO:0032956">
    <property type="term" value="P:regulation of actin cytoskeleton organization"/>
    <property type="evidence" value="ECO:0007669"/>
    <property type="project" value="TreeGrafter"/>
</dbReference>
<dbReference type="PANTHER" id="PTHR14130">
    <property type="entry name" value="3BP-1 RELATED RHOGAP"/>
    <property type="match status" value="1"/>
</dbReference>
<dbReference type="Pfam" id="PF00620">
    <property type="entry name" value="RhoGAP"/>
    <property type="match status" value="1"/>
</dbReference>
<dbReference type="InterPro" id="IPR008936">
    <property type="entry name" value="Rho_GTPase_activation_prot"/>
</dbReference>
<protein>
    <recommendedName>
        <fullName evidence="2">Rho-GAP domain-containing protein</fullName>
    </recommendedName>
</protein>